<proteinExistence type="inferred from homology"/>
<evidence type="ECO:0000256" key="4">
    <source>
        <dbReference type="ARBA" id="ARBA00048098"/>
    </source>
</evidence>
<comment type="similarity">
    <text evidence="1">Belongs to the small GTPase superfamily. Ras family.</text>
</comment>
<dbReference type="GO" id="GO:0003925">
    <property type="term" value="F:G protein activity"/>
    <property type="evidence" value="ECO:0007669"/>
    <property type="project" value="UniProtKB-EC"/>
</dbReference>
<accession>A0A423XBF2</accession>
<dbReference type="PROSITE" id="PS51421">
    <property type="entry name" value="RAS"/>
    <property type="match status" value="1"/>
</dbReference>
<protein>
    <recommendedName>
        <fullName evidence="2">small monomeric GTPase</fullName>
        <ecNumber evidence="2">3.6.5.2</ecNumber>
    </recommendedName>
</protein>
<sequence length="337" mass="36854">MTSMIFTDEEARYLKAVFKWQEKTPEDDLESWFLNGLRVPEKKTPVGEFHILVIGAQGVGKTSILTQFCTGVFPDPSTSTGSSYTHGCRRDITIESIEGKHVGPNIYTVDALELPAEHLASPEHLSRALAITEAAVLVYDITDTASLTYLKSLGSTIHEALCQPQTITPSKKRTGFALTGSPTRSSTNFDKAITRPYHFLLVGTKRDISGRRREVSWLEGQLAADEFFGPNGVAGGSTATFMEVSARTGEHVGAIFPYLCKEILKSRKERNDSSQRSSGQGIGGFGWGRSDFNNNDDAVDTDDGDADGSLTMTGSMRRRWLALKATLSVSIFKKQAD</sequence>
<dbReference type="Proteomes" id="UP000285146">
    <property type="component" value="Unassembled WGS sequence"/>
</dbReference>
<comment type="catalytic activity">
    <reaction evidence="4">
        <text>GTP + H2O = GDP + phosphate + H(+)</text>
        <dbReference type="Rhea" id="RHEA:19669"/>
        <dbReference type="ChEBI" id="CHEBI:15377"/>
        <dbReference type="ChEBI" id="CHEBI:15378"/>
        <dbReference type="ChEBI" id="CHEBI:37565"/>
        <dbReference type="ChEBI" id="CHEBI:43474"/>
        <dbReference type="ChEBI" id="CHEBI:58189"/>
        <dbReference type="EC" id="3.6.5.2"/>
    </reaction>
</comment>
<dbReference type="InterPro" id="IPR001806">
    <property type="entry name" value="Small_GTPase"/>
</dbReference>
<dbReference type="PROSITE" id="PS51419">
    <property type="entry name" value="RAB"/>
    <property type="match status" value="1"/>
</dbReference>
<comment type="caution">
    <text evidence="5">The sequence shown here is derived from an EMBL/GenBank/DDBJ whole genome shotgun (WGS) entry which is preliminary data.</text>
</comment>
<dbReference type="EMBL" id="LKEB01000020">
    <property type="protein sequence ID" value="ROW13294.1"/>
    <property type="molecule type" value="Genomic_DNA"/>
</dbReference>
<evidence type="ECO:0000256" key="3">
    <source>
        <dbReference type="ARBA" id="ARBA00022801"/>
    </source>
</evidence>
<evidence type="ECO:0000313" key="5">
    <source>
        <dbReference type="EMBL" id="ROW13294.1"/>
    </source>
</evidence>
<dbReference type="EC" id="3.6.5.2" evidence="2"/>
<dbReference type="Gene3D" id="3.40.50.300">
    <property type="entry name" value="P-loop containing nucleotide triphosphate hydrolases"/>
    <property type="match status" value="1"/>
</dbReference>
<evidence type="ECO:0000256" key="1">
    <source>
        <dbReference type="ARBA" id="ARBA00008344"/>
    </source>
</evidence>
<dbReference type="STRING" id="1230097.A0A423XBF2"/>
<keyword evidence="6" id="KW-1185">Reference proteome</keyword>
<dbReference type="GO" id="GO:0005525">
    <property type="term" value="F:GTP binding"/>
    <property type="evidence" value="ECO:0007669"/>
    <property type="project" value="InterPro"/>
</dbReference>
<dbReference type="InterPro" id="IPR027417">
    <property type="entry name" value="P-loop_NTPase"/>
</dbReference>
<reference evidence="5 6" key="1">
    <citation type="submission" date="2015-09" db="EMBL/GenBank/DDBJ databases">
        <title>Host preference determinants of Valsa canker pathogens revealed by comparative genomics.</title>
        <authorList>
            <person name="Yin Z."/>
            <person name="Huang L."/>
        </authorList>
    </citation>
    <scope>NUCLEOTIDE SEQUENCE [LARGE SCALE GENOMIC DNA]</scope>
    <source>
        <strain evidence="5 6">SXYLt</strain>
    </source>
</reference>
<organism evidence="5 6">
    <name type="scientific">Cytospora leucostoma</name>
    <dbReference type="NCBI Taxonomy" id="1230097"/>
    <lineage>
        <taxon>Eukaryota</taxon>
        <taxon>Fungi</taxon>
        <taxon>Dikarya</taxon>
        <taxon>Ascomycota</taxon>
        <taxon>Pezizomycotina</taxon>
        <taxon>Sordariomycetes</taxon>
        <taxon>Sordariomycetidae</taxon>
        <taxon>Diaporthales</taxon>
        <taxon>Cytosporaceae</taxon>
        <taxon>Cytospora</taxon>
    </lineage>
</organism>
<dbReference type="InParanoid" id="A0A423XBF2"/>
<dbReference type="InterPro" id="IPR051065">
    <property type="entry name" value="Ras-related_GTPase"/>
</dbReference>
<keyword evidence="3" id="KW-0378">Hydrolase</keyword>
<dbReference type="PRINTS" id="PR00449">
    <property type="entry name" value="RASTRNSFRMNG"/>
</dbReference>
<dbReference type="OrthoDB" id="18798at2759"/>
<name>A0A423XBF2_9PEZI</name>
<dbReference type="SUPFAM" id="SSF52540">
    <property type="entry name" value="P-loop containing nucleoside triphosphate hydrolases"/>
    <property type="match status" value="1"/>
</dbReference>
<evidence type="ECO:0000256" key="2">
    <source>
        <dbReference type="ARBA" id="ARBA00011984"/>
    </source>
</evidence>
<dbReference type="SMART" id="SM00173">
    <property type="entry name" value="RAS"/>
    <property type="match status" value="1"/>
</dbReference>
<gene>
    <name evidence="5" type="ORF">VPNG_05524</name>
</gene>
<evidence type="ECO:0000313" key="6">
    <source>
        <dbReference type="Proteomes" id="UP000285146"/>
    </source>
</evidence>
<dbReference type="SMART" id="SM00175">
    <property type="entry name" value="RAB"/>
    <property type="match status" value="1"/>
</dbReference>
<dbReference type="AlphaFoldDB" id="A0A423XBF2"/>
<dbReference type="PANTHER" id="PTHR45704">
    <property type="entry name" value="RAS-LIKE FAMILY MEMBER 11"/>
    <property type="match status" value="1"/>
</dbReference>